<evidence type="ECO:0000313" key="3">
    <source>
        <dbReference type="EMBL" id="MTR87186.1"/>
    </source>
</evidence>
<reference evidence="10 11" key="2">
    <citation type="submission" date="2018-08" db="EMBL/GenBank/DDBJ databases">
        <title>A genome reference for cultivated species of the human gut microbiota.</title>
        <authorList>
            <person name="Zou Y."/>
            <person name="Xue W."/>
            <person name="Luo G."/>
        </authorList>
    </citation>
    <scope>NUCLEOTIDE SEQUENCE [LARGE SCALE GENOMIC DNA]</scope>
    <source>
        <strain evidence="8 11">AF31-21AC</strain>
        <strain evidence="7 12">AM22-21LB</strain>
        <strain evidence="6 10">AM37-1AC</strain>
        <strain evidence="5 13">AM43-11</strain>
    </source>
</reference>
<evidence type="ECO:0000313" key="12">
    <source>
        <dbReference type="Proteomes" id="UP000284051"/>
    </source>
</evidence>
<reference evidence="3 14" key="3">
    <citation type="journal article" date="2019" name="Nat. Med.">
        <title>A library of human gut bacterial isolates paired with longitudinal multiomics data enables mechanistic microbiome research.</title>
        <authorList>
            <person name="Poyet M."/>
            <person name="Groussin M."/>
            <person name="Gibbons S.M."/>
            <person name="Avila-Pacheco J."/>
            <person name="Jiang X."/>
            <person name="Kearney S.M."/>
            <person name="Perrotta A.R."/>
            <person name="Berdy B."/>
            <person name="Zhao S."/>
            <person name="Lieberman T.D."/>
            <person name="Swanson P.K."/>
            <person name="Smith M."/>
            <person name="Roesemann S."/>
            <person name="Alexander J.E."/>
            <person name="Rich S.A."/>
            <person name="Livny J."/>
            <person name="Vlamakis H."/>
            <person name="Clish C."/>
            <person name="Bullock K."/>
            <person name="Deik A."/>
            <person name="Scott J."/>
            <person name="Pierce K.A."/>
            <person name="Xavier R.J."/>
            <person name="Alm E.J."/>
        </authorList>
    </citation>
    <scope>NUCLEOTIDE SEQUENCE [LARGE SCALE GENOMIC DNA]</scope>
    <source>
        <strain evidence="3 14">BIOML-A1</strain>
    </source>
</reference>
<dbReference type="EMBL" id="QRID01000024">
    <property type="protein sequence ID" value="RHG25535.1"/>
    <property type="molecule type" value="Genomic_DNA"/>
</dbReference>
<protein>
    <submittedName>
        <fullName evidence="3">Type II toxin-antitoxin system Phd/YefM family antitoxin</fullName>
    </submittedName>
</protein>
<dbReference type="Proteomes" id="UP000284465">
    <property type="component" value="Unassembled WGS sequence"/>
</dbReference>
<evidence type="ECO:0000313" key="11">
    <source>
        <dbReference type="Proteomes" id="UP000283586"/>
    </source>
</evidence>
<evidence type="ECO:0000313" key="9">
    <source>
        <dbReference type="Proteomes" id="UP000095350"/>
    </source>
</evidence>
<dbReference type="EMBL" id="QSHO01000032">
    <property type="protein sequence ID" value="RHC12120.1"/>
    <property type="molecule type" value="Genomic_DNA"/>
</dbReference>
<evidence type="ECO:0000313" key="10">
    <source>
        <dbReference type="Proteomes" id="UP000283513"/>
    </source>
</evidence>
<dbReference type="RefSeq" id="WP_006858694.1">
    <property type="nucleotide sequence ID" value="NZ_CABIYH010000054.1"/>
</dbReference>
<evidence type="ECO:0000313" key="7">
    <source>
        <dbReference type="EMBL" id="RHG25535.1"/>
    </source>
</evidence>
<reference evidence="4 15" key="4">
    <citation type="submission" date="2019-10" db="EMBL/GenBank/DDBJ databases">
        <title>Roseburia spp. ameliorate alcoholic fatty liver via restoration of gut barrier function.</title>
        <authorList>
            <person name="Seo B."/>
            <person name="Ko G."/>
        </authorList>
    </citation>
    <scope>NUCLEOTIDE SEQUENCE [LARGE SCALE GENOMIC DNA]</scope>
    <source>
        <strain evidence="4 15">SNUG30017</strain>
    </source>
</reference>
<organism evidence="2 9">
    <name type="scientific">Roseburia intestinalis</name>
    <dbReference type="NCBI Taxonomy" id="166486"/>
    <lineage>
        <taxon>Bacteria</taxon>
        <taxon>Bacillati</taxon>
        <taxon>Bacillota</taxon>
        <taxon>Clostridia</taxon>
        <taxon>Lachnospirales</taxon>
        <taxon>Lachnospiraceae</taxon>
        <taxon>Roseburia</taxon>
    </lineage>
</organism>
<dbReference type="OrthoDB" id="9797629at2"/>
<sequence>MTIDTNTMVSISEANQNFSKVARLVDECGSAVILKNNVPRYLVIDFSKADKDMIASDDDVLSISKQLMEQNREAYEVLAK</sequence>
<dbReference type="InterPro" id="IPR036165">
    <property type="entry name" value="YefM-like_sf"/>
</dbReference>
<evidence type="ECO:0000313" key="8">
    <source>
        <dbReference type="EMBL" id="RHN03567.1"/>
    </source>
</evidence>
<dbReference type="Proteomes" id="UP000283586">
    <property type="component" value="Unassembled WGS sequence"/>
</dbReference>
<dbReference type="EMBL" id="QRQN01000034">
    <property type="protein sequence ID" value="RHN03567.1"/>
    <property type="molecule type" value="Genomic_DNA"/>
</dbReference>
<dbReference type="SUPFAM" id="SSF143120">
    <property type="entry name" value="YefM-like"/>
    <property type="match status" value="1"/>
</dbReference>
<dbReference type="STRING" id="166486.ERS852572_03828"/>
<dbReference type="GeneID" id="61431475"/>
<evidence type="ECO:0000313" key="4">
    <source>
        <dbReference type="EMBL" id="MVQ46772.1"/>
    </source>
</evidence>
<proteinExistence type="inferred from homology"/>
<evidence type="ECO:0000313" key="6">
    <source>
        <dbReference type="EMBL" id="RHC12120.1"/>
    </source>
</evidence>
<comment type="similarity">
    <text evidence="1">Belongs to the phD/YefM antitoxin family.</text>
</comment>
<dbReference type="EMBL" id="CYXZ01000054">
    <property type="protein sequence ID" value="CUN32130.1"/>
    <property type="molecule type" value="Genomic_DNA"/>
</dbReference>
<reference evidence="2 9" key="1">
    <citation type="submission" date="2015-09" db="EMBL/GenBank/DDBJ databases">
        <authorList>
            <consortium name="Pathogen Informatics"/>
        </authorList>
    </citation>
    <scope>NUCLEOTIDE SEQUENCE [LARGE SCALE GENOMIC DNA]</scope>
    <source>
        <strain evidence="2 9">2789STDY5834960</strain>
    </source>
</reference>
<evidence type="ECO:0000313" key="14">
    <source>
        <dbReference type="Proteomes" id="UP000478483"/>
    </source>
</evidence>
<dbReference type="EMBL" id="WGGT01000019">
    <property type="protein sequence ID" value="MVQ46772.1"/>
    <property type="molecule type" value="Genomic_DNA"/>
</dbReference>
<evidence type="ECO:0000313" key="15">
    <source>
        <dbReference type="Proteomes" id="UP000479531"/>
    </source>
</evidence>
<gene>
    <name evidence="7" type="ORF">DW264_17015</name>
    <name evidence="6" type="ORF">DW856_19480</name>
    <name evidence="5" type="ORF">DW927_18355</name>
    <name evidence="8" type="ORF">DWZ31_18320</name>
    <name evidence="2" type="ORF">ERS852572_03828</name>
    <name evidence="4" type="ORF">GCK47_13955</name>
    <name evidence="3" type="ORF">GMD50_19655</name>
</gene>
<dbReference type="PaxDb" id="166486-ERS852572_03828"/>
<accession>A0A173VZF3</accession>
<dbReference type="Proteomes" id="UP000283513">
    <property type="component" value="Unassembled WGS sequence"/>
</dbReference>
<dbReference type="EMBL" id="QSFP01000034">
    <property type="protein sequence ID" value="RHA63045.1"/>
    <property type="molecule type" value="Genomic_DNA"/>
</dbReference>
<evidence type="ECO:0000313" key="2">
    <source>
        <dbReference type="EMBL" id="CUN32130.1"/>
    </source>
</evidence>
<dbReference type="Proteomes" id="UP000095350">
    <property type="component" value="Unassembled WGS sequence"/>
</dbReference>
<dbReference type="Proteomes" id="UP000479531">
    <property type="component" value="Unassembled WGS sequence"/>
</dbReference>
<evidence type="ECO:0000313" key="5">
    <source>
        <dbReference type="EMBL" id="RHA63045.1"/>
    </source>
</evidence>
<dbReference type="EMBL" id="WNAJ01000044">
    <property type="protein sequence ID" value="MTR87186.1"/>
    <property type="molecule type" value="Genomic_DNA"/>
</dbReference>
<evidence type="ECO:0000313" key="13">
    <source>
        <dbReference type="Proteomes" id="UP000284465"/>
    </source>
</evidence>
<name>A0A173VZF3_9FIRM</name>
<dbReference type="AlphaFoldDB" id="A0A173VZF3"/>
<dbReference type="Proteomes" id="UP000478483">
    <property type="component" value="Unassembled WGS sequence"/>
</dbReference>
<dbReference type="Proteomes" id="UP000284051">
    <property type="component" value="Unassembled WGS sequence"/>
</dbReference>
<evidence type="ECO:0000256" key="1">
    <source>
        <dbReference type="ARBA" id="ARBA00009981"/>
    </source>
</evidence>